<feature type="compositionally biased region" description="Basic residues" evidence="1">
    <location>
        <begin position="68"/>
        <end position="82"/>
    </location>
</feature>
<organism evidence="3 4">
    <name type="scientific">Strongylocentrotus purpuratus</name>
    <name type="common">Purple sea urchin</name>
    <dbReference type="NCBI Taxonomy" id="7668"/>
    <lineage>
        <taxon>Eukaryota</taxon>
        <taxon>Metazoa</taxon>
        <taxon>Echinodermata</taxon>
        <taxon>Eleutherozoa</taxon>
        <taxon>Echinozoa</taxon>
        <taxon>Echinoidea</taxon>
        <taxon>Euechinoidea</taxon>
        <taxon>Echinacea</taxon>
        <taxon>Camarodonta</taxon>
        <taxon>Echinidea</taxon>
        <taxon>Strongylocentrotidae</taxon>
        <taxon>Strongylocentrotus</taxon>
    </lineage>
</organism>
<dbReference type="AlphaFoldDB" id="A0A7M7GHS0"/>
<sequence>MDQLNDTFPQEITQTPPENPMYAGGIAVLVAFVLFMYWGSLHEKDDTEDDKKKKPKKQVPNWLQKTVIHGKRKKKRTNKRKGVYSVSDAMSKHLLADTGQEQTTCAECEKCRIHEHNMQIKTTSSTSDGAQLSSKTTSNKTARSASCNRVARPLLNIRGKENAPVCQPRNERANSSPEITVATPKPKNTACTCARPRQNGGNAAHPPKRQCVAPSDRDDEVVLVKCCERNCERTSELTTEDSLHIEKETRNNLLDLDKPCLKSKMPCSSGGVTANGKVLRQLDDASVRLESHPNVAITIFAESVI</sequence>
<evidence type="ECO:0000256" key="2">
    <source>
        <dbReference type="SAM" id="Phobius"/>
    </source>
</evidence>
<dbReference type="Proteomes" id="UP000007110">
    <property type="component" value="Unassembled WGS sequence"/>
</dbReference>
<keyword evidence="2" id="KW-0812">Transmembrane</keyword>
<dbReference type="OrthoDB" id="10381356at2759"/>
<dbReference type="KEGG" id="spu:100892548"/>
<evidence type="ECO:0000313" key="4">
    <source>
        <dbReference type="Proteomes" id="UP000007110"/>
    </source>
</evidence>
<dbReference type="InParanoid" id="A0A7M7GHS0"/>
<reference evidence="4" key="1">
    <citation type="submission" date="2015-02" db="EMBL/GenBank/DDBJ databases">
        <title>Genome sequencing for Strongylocentrotus purpuratus.</title>
        <authorList>
            <person name="Murali S."/>
            <person name="Liu Y."/>
            <person name="Vee V."/>
            <person name="English A."/>
            <person name="Wang M."/>
            <person name="Skinner E."/>
            <person name="Han Y."/>
            <person name="Muzny D.M."/>
            <person name="Worley K.C."/>
            <person name="Gibbs R.A."/>
        </authorList>
    </citation>
    <scope>NUCLEOTIDE SEQUENCE</scope>
</reference>
<evidence type="ECO:0008006" key="5">
    <source>
        <dbReference type="Google" id="ProtNLM"/>
    </source>
</evidence>
<keyword evidence="2" id="KW-0472">Membrane</keyword>
<reference evidence="3" key="2">
    <citation type="submission" date="2021-01" db="UniProtKB">
        <authorList>
            <consortium name="EnsemblMetazoa"/>
        </authorList>
    </citation>
    <scope>IDENTIFICATION</scope>
</reference>
<evidence type="ECO:0000313" key="3">
    <source>
        <dbReference type="EnsemblMetazoa" id="XP_003728098"/>
    </source>
</evidence>
<feature type="region of interest" description="Disordered" evidence="1">
    <location>
        <begin position="1"/>
        <end position="20"/>
    </location>
</feature>
<keyword evidence="2" id="KW-1133">Transmembrane helix</keyword>
<dbReference type="RefSeq" id="XP_003728098.2">
    <property type="nucleotide sequence ID" value="XM_003728050.3"/>
</dbReference>
<feature type="region of interest" description="Disordered" evidence="1">
    <location>
        <begin position="45"/>
        <end position="84"/>
    </location>
</feature>
<feature type="transmembrane region" description="Helical" evidence="2">
    <location>
        <begin position="20"/>
        <end position="38"/>
    </location>
</feature>
<feature type="region of interest" description="Disordered" evidence="1">
    <location>
        <begin position="165"/>
        <end position="187"/>
    </location>
</feature>
<dbReference type="GeneID" id="100892548"/>
<feature type="region of interest" description="Disordered" evidence="1">
    <location>
        <begin position="122"/>
        <end position="146"/>
    </location>
</feature>
<protein>
    <recommendedName>
        <fullName evidence="5">Transmembrane protein</fullName>
    </recommendedName>
</protein>
<evidence type="ECO:0000256" key="1">
    <source>
        <dbReference type="SAM" id="MobiDB-lite"/>
    </source>
</evidence>
<dbReference type="EnsemblMetazoa" id="XM_003728050">
    <property type="protein sequence ID" value="XP_003728098"/>
    <property type="gene ID" value="LOC100892548"/>
</dbReference>
<accession>A0A7M7GHS0</accession>
<proteinExistence type="predicted"/>
<name>A0A7M7GHS0_STRPU</name>
<dbReference type="OMA" id="PPENPMY"/>
<feature type="compositionally biased region" description="Polar residues" evidence="1">
    <location>
        <begin position="1"/>
        <end position="16"/>
    </location>
</feature>
<keyword evidence="4" id="KW-1185">Reference proteome</keyword>